<dbReference type="InterPro" id="IPR004394">
    <property type="entry name" value="Iojap/RsfS/C7orf30"/>
</dbReference>
<dbReference type="AlphaFoldDB" id="A0A0A9DJA5"/>
<dbReference type="EMBL" id="GBRH01214028">
    <property type="protein sequence ID" value="JAD83867.1"/>
    <property type="molecule type" value="Transcribed_RNA"/>
</dbReference>
<dbReference type="Pfam" id="PF02410">
    <property type="entry name" value="RsfS"/>
    <property type="match status" value="1"/>
</dbReference>
<organism evidence="2">
    <name type="scientific">Arundo donax</name>
    <name type="common">Giant reed</name>
    <name type="synonym">Donax arundinaceus</name>
    <dbReference type="NCBI Taxonomy" id="35708"/>
    <lineage>
        <taxon>Eukaryota</taxon>
        <taxon>Viridiplantae</taxon>
        <taxon>Streptophyta</taxon>
        <taxon>Embryophyta</taxon>
        <taxon>Tracheophyta</taxon>
        <taxon>Spermatophyta</taxon>
        <taxon>Magnoliopsida</taxon>
        <taxon>Liliopsida</taxon>
        <taxon>Poales</taxon>
        <taxon>Poaceae</taxon>
        <taxon>PACMAD clade</taxon>
        <taxon>Arundinoideae</taxon>
        <taxon>Arundineae</taxon>
        <taxon>Arundo</taxon>
    </lineage>
</organism>
<dbReference type="PANTHER" id="PTHR21043:SF2">
    <property type="entry name" value="PROTEIN IOJAP, CHLOROPLASTIC"/>
    <property type="match status" value="1"/>
</dbReference>
<reference evidence="2" key="2">
    <citation type="journal article" date="2015" name="Data Brief">
        <title>Shoot transcriptome of the giant reed, Arundo donax.</title>
        <authorList>
            <person name="Barrero R.A."/>
            <person name="Guerrero F.D."/>
            <person name="Moolhuijzen P."/>
            <person name="Goolsby J.A."/>
            <person name="Tidwell J."/>
            <person name="Bellgard S.E."/>
            <person name="Bellgard M.I."/>
        </authorList>
    </citation>
    <scope>NUCLEOTIDE SEQUENCE</scope>
    <source>
        <tissue evidence="2">Shoot tissue taken approximately 20 cm above the soil surface</tissue>
    </source>
</reference>
<dbReference type="Gene3D" id="3.30.460.10">
    <property type="entry name" value="Beta Polymerase, domain 2"/>
    <property type="match status" value="1"/>
</dbReference>
<evidence type="ECO:0000313" key="2">
    <source>
        <dbReference type="EMBL" id="JAD83867.1"/>
    </source>
</evidence>
<reference evidence="2" key="1">
    <citation type="submission" date="2014-09" db="EMBL/GenBank/DDBJ databases">
        <authorList>
            <person name="Magalhaes I.L.F."/>
            <person name="Oliveira U."/>
            <person name="Santos F.R."/>
            <person name="Vidigal T.H.D.A."/>
            <person name="Brescovit A.D."/>
            <person name="Santos A.J."/>
        </authorList>
    </citation>
    <scope>NUCLEOTIDE SEQUENCE</scope>
    <source>
        <tissue evidence="2">Shoot tissue taken approximately 20 cm above the soil surface</tissue>
    </source>
</reference>
<dbReference type="InterPro" id="IPR043519">
    <property type="entry name" value="NT_sf"/>
</dbReference>
<comment type="similarity">
    <text evidence="1">Belongs to the Iojap/RsfS family.</text>
</comment>
<dbReference type="GO" id="GO:0017148">
    <property type="term" value="P:negative regulation of translation"/>
    <property type="evidence" value="ECO:0007669"/>
    <property type="project" value="TreeGrafter"/>
</dbReference>
<name>A0A0A9DJA5_ARUDO</name>
<dbReference type="PANTHER" id="PTHR21043">
    <property type="entry name" value="IOJAP SUPERFAMILY ORTHOLOG"/>
    <property type="match status" value="1"/>
</dbReference>
<dbReference type="GO" id="GO:0043023">
    <property type="term" value="F:ribosomal large subunit binding"/>
    <property type="evidence" value="ECO:0007669"/>
    <property type="project" value="TreeGrafter"/>
</dbReference>
<sequence>MRDIGEKQFSKVASGDTKPNSWTLLDFGDVVVHIFLPQQRAFYNLEEFYGNATAIELPFDTQWQ</sequence>
<evidence type="ECO:0000256" key="1">
    <source>
        <dbReference type="ARBA" id="ARBA00010574"/>
    </source>
</evidence>
<dbReference type="GO" id="GO:0090071">
    <property type="term" value="P:negative regulation of ribosome biogenesis"/>
    <property type="evidence" value="ECO:0007669"/>
    <property type="project" value="TreeGrafter"/>
</dbReference>
<accession>A0A0A9DJA5</accession>
<dbReference type="SUPFAM" id="SSF81301">
    <property type="entry name" value="Nucleotidyltransferase"/>
    <property type="match status" value="1"/>
</dbReference>
<protein>
    <submittedName>
        <fullName evidence="2">Ij1</fullName>
    </submittedName>
</protein>
<proteinExistence type="inferred from homology"/>